<dbReference type="InterPro" id="IPR000415">
    <property type="entry name" value="Nitroreductase-like"/>
</dbReference>
<sequence>MDNQNFESVIRNRTATRKFKDKKVEKEKIYKILEAGRLAPTAKNMQSQKIYVASSNEALEKIDKLSPCRYNAPTVLIVCSNKSIAWQKDNYSSYEMDASIVATHMMLEATNVGVDNIWIEMFDKKALKKEFNLEDNIEPVCLIPIGYKADDFKGNPLHNKRKDLKEIAEFI</sequence>
<organism evidence="7 8">
    <name type="scientific">Candidatus Aphodocola excrementigallinarum</name>
    <dbReference type="NCBI Taxonomy" id="2840670"/>
    <lineage>
        <taxon>Bacteria</taxon>
        <taxon>Bacillati</taxon>
        <taxon>Bacillota</taxon>
        <taxon>Bacilli</taxon>
        <taxon>Candidatus Aphodocola</taxon>
    </lineage>
</organism>
<gene>
    <name evidence="7" type="ORF">IAB68_04835</name>
</gene>
<evidence type="ECO:0000256" key="3">
    <source>
        <dbReference type="ARBA" id="ARBA00022630"/>
    </source>
</evidence>
<dbReference type="SUPFAM" id="SSF55469">
    <property type="entry name" value="FMN-dependent nitroreductase-like"/>
    <property type="match status" value="1"/>
</dbReference>
<proteinExistence type="inferred from homology"/>
<dbReference type="InterPro" id="IPR029479">
    <property type="entry name" value="Nitroreductase"/>
</dbReference>
<dbReference type="PANTHER" id="PTHR43673:SF2">
    <property type="entry name" value="NITROREDUCTASE"/>
    <property type="match status" value="1"/>
</dbReference>
<protein>
    <submittedName>
        <fullName evidence="7">Nitroreductase family protein</fullName>
    </submittedName>
</protein>
<keyword evidence="5" id="KW-0560">Oxidoreductase</keyword>
<accession>A0A9D1IPB9</accession>
<evidence type="ECO:0000313" key="8">
    <source>
        <dbReference type="Proteomes" id="UP000824074"/>
    </source>
</evidence>
<comment type="similarity">
    <text evidence="2">Belongs to the nitroreductase family.</text>
</comment>
<dbReference type="EMBL" id="DVMT01000048">
    <property type="protein sequence ID" value="HIU40605.1"/>
    <property type="molecule type" value="Genomic_DNA"/>
</dbReference>
<feature type="domain" description="Nitroreductase" evidence="6">
    <location>
        <begin position="10"/>
        <end position="64"/>
    </location>
</feature>
<dbReference type="GO" id="GO:0016491">
    <property type="term" value="F:oxidoreductase activity"/>
    <property type="evidence" value="ECO:0007669"/>
    <property type="project" value="UniProtKB-KW"/>
</dbReference>
<reference evidence="7" key="2">
    <citation type="journal article" date="2021" name="PeerJ">
        <title>Extensive microbial diversity within the chicken gut microbiome revealed by metagenomics and culture.</title>
        <authorList>
            <person name="Gilroy R."/>
            <person name="Ravi A."/>
            <person name="Getino M."/>
            <person name="Pursley I."/>
            <person name="Horton D.L."/>
            <person name="Alikhan N.F."/>
            <person name="Baker D."/>
            <person name="Gharbi K."/>
            <person name="Hall N."/>
            <person name="Watson M."/>
            <person name="Adriaenssens E.M."/>
            <person name="Foster-Nyarko E."/>
            <person name="Jarju S."/>
            <person name="Secka A."/>
            <person name="Antonio M."/>
            <person name="Oren A."/>
            <person name="Chaudhuri R.R."/>
            <person name="La Ragione R."/>
            <person name="Hildebrand F."/>
            <person name="Pallen M.J."/>
        </authorList>
    </citation>
    <scope>NUCLEOTIDE SEQUENCE</scope>
    <source>
        <strain evidence="7">CHK193-30670</strain>
    </source>
</reference>
<dbReference type="PANTHER" id="PTHR43673">
    <property type="entry name" value="NAD(P)H NITROREDUCTASE YDGI-RELATED"/>
    <property type="match status" value="1"/>
</dbReference>
<dbReference type="Pfam" id="PF00881">
    <property type="entry name" value="Nitroreductase"/>
    <property type="match status" value="2"/>
</dbReference>
<dbReference type="Proteomes" id="UP000824074">
    <property type="component" value="Unassembled WGS sequence"/>
</dbReference>
<comment type="caution">
    <text evidence="7">The sequence shown here is derived from an EMBL/GenBank/DDBJ whole genome shotgun (WGS) entry which is preliminary data.</text>
</comment>
<comment type="cofactor">
    <cofactor evidence="1">
        <name>FMN</name>
        <dbReference type="ChEBI" id="CHEBI:58210"/>
    </cofactor>
</comment>
<feature type="domain" description="Nitroreductase" evidence="6">
    <location>
        <begin position="70"/>
        <end position="147"/>
    </location>
</feature>
<dbReference type="AlphaFoldDB" id="A0A9D1IPB9"/>
<evidence type="ECO:0000259" key="6">
    <source>
        <dbReference type="Pfam" id="PF00881"/>
    </source>
</evidence>
<keyword evidence="3" id="KW-0285">Flavoprotein</keyword>
<evidence type="ECO:0000256" key="2">
    <source>
        <dbReference type="ARBA" id="ARBA00007118"/>
    </source>
</evidence>
<dbReference type="CDD" id="cd20609">
    <property type="entry name" value="nitroreductase"/>
    <property type="match status" value="1"/>
</dbReference>
<evidence type="ECO:0000313" key="7">
    <source>
        <dbReference type="EMBL" id="HIU40605.1"/>
    </source>
</evidence>
<keyword evidence="4" id="KW-0288">FMN</keyword>
<evidence type="ECO:0000256" key="4">
    <source>
        <dbReference type="ARBA" id="ARBA00022643"/>
    </source>
</evidence>
<dbReference type="Gene3D" id="3.40.109.10">
    <property type="entry name" value="NADH Oxidase"/>
    <property type="match status" value="1"/>
</dbReference>
<name>A0A9D1IPB9_9FIRM</name>
<evidence type="ECO:0000256" key="1">
    <source>
        <dbReference type="ARBA" id="ARBA00001917"/>
    </source>
</evidence>
<reference evidence="7" key="1">
    <citation type="submission" date="2020-10" db="EMBL/GenBank/DDBJ databases">
        <authorList>
            <person name="Gilroy R."/>
        </authorList>
    </citation>
    <scope>NUCLEOTIDE SEQUENCE</scope>
    <source>
        <strain evidence="7">CHK193-30670</strain>
    </source>
</reference>
<evidence type="ECO:0000256" key="5">
    <source>
        <dbReference type="ARBA" id="ARBA00023002"/>
    </source>
</evidence>